<dbReference type="InterPro" id="IPR008030">
    <property type="entry name" value="NmrA-like"/>
</dbReference>
<feature type="domain" description="NmrA-like" evidence="4">
    <location>
        <begin position="4"/>
        <end position="274"/>
    </location>
</feature>
<reference evidence="5" key="1">
    <citation type="journal article" date="2020" name="Stud. Mycol.">
        <title>101 Dothideomycetes genomes: a test case for predicting lifestyles and emergence of pathogens.</title>
        <authorList>
            <person name="Haridas S."/>
            <person name="Albert R."/>
            <person name="Binder M."/>
            <person name="Bloem J."/>
            <person name="Labutti K."/>
            <person name="Salamov A."/>
            <person name="Andreopoulos B."/>
            <person name="Baker S."/>
            <person name="Barry K."/>
            <person name="Bills G."/>
            <person name="Bluhm B."/>
            <person name="Cannon C."/>
            <person name="Castanera R."/>
            <person name="Culley D."/>
            <person name="Daum C."/>
            <person name="Ezra D."/>
            <person name="Gonzalez J."/>
            <person name="Henrissat B."/>
            <person name="Kuo A."/>
            <person name="Liang C."/>
            <person name="Lipzen A."/>
            <person name="Lutzoni F."/>
            <person name="Magnuson J."/>
            <person name="Mondo S."/>
            <person name="Nolan M."/>
            <person name="Ohm R."/>
            <person name="Pangilinan J."/>
            <person name="Park H.-J."/>
            <person name="Ramirez L."/>
            <person name="Alfaro M."/>
            <person name="Sun H."/>
            <person name="Tritt A."/>
            <person name="Yoshinaga Y."/>
            <person name="Zwiers L.-H."/>
            <person name="Turgeon B."/>
            <person name="Goodwin S."/>
            <person name="Spatafora J."/>
            <person name="Crous P."/>
            <person name="Grigoriev I."/>
        </authorList>
    </citation>
    <scope>NUCLEOTIDE SEQUENCE</scope>
    <source>
        <strain evidence="5">CBS 133067</strain>
    </source>
</reference>
<dbReference type="InterPro" id="IPR036291">
    <property type="entry name" value="NAD(P)-bd_dom_sf"/>
</dbReference>
<dbReference type="SUPFAM" id="SSF51735">
    <property type="entry name" value="NAD(P)-binding Rossmann-fold domains"/>
    <property type="match status" value="1"/>
</dbReference>
<dbReference type="CDD" id="cd05251">
    <property type="entry name" value="NmrA_like_SDR_a"/>
    <property type="match status" value="1"/>
</dbReference>
<sequence>MAISKVFVTRATGTQGSAVSRHLRKQGIAVNALVRDPADERAAALKDIGVSLYEGSLDDQDAVERTVAGCDGLFLVLMPNLAEEGSEPRQAKLLLGAAKSAGVHHVVASTSMGAGKMKVPGQDGESSLFQRTIEGKYNVEEQVRNGGFDTWTVLRPAYFMNNFFWPLNTFMFPELASEGKFVSSYEPTTILPLIDPNDIGAFGAAAFVDPKKFAGQNIEFAGEKLTVEQVVPMLADAAGKDIKAVYRTLEESMALAGKNPIIAAQLSMLEMHKLIDLEKVNGYGIKMGTLKDFLQREHRLVQQTFDPSNKEGLKLF</sequence>
<proteinExistence type="inferred from homology"/>
<dbReference type="Proteomes" id="UP000799772">
    <property type="component" value="Unassembled WGS sequence"/>
</dbReference>
<evidence type="ECO:0000259" key="4">
    <source>
        <dbReference type="Pfam" id="PF05368"/>
    </source>
</evidence>
<dbReference type="GO" id="GO:0016491">
    <property type="term" value="F:oxidoreductase activity"/>
    <property type="evidence" value="ECO:0007669"/>
    <property type="project" value="UniProtKB-KW"/>
</dbReference>
<dbReference type="PANTHER" id="PTHR42748:SF30">
    <property type="entry name" value="NMRA-LIKE DOMAIN-CONTAINING PROTEIN"/>
    <property type="match status" value="1"/>
</dbReference>
<evidence type="ECO:0000256" key="3">
    <source>
        <dbReference type="ARBA" id="ARBA00023002"/>
    </source>
</evidence>
<name>A0A9P4M261_9PEZI</name>
<evidence type="ECO:0000313" key="6">
    <source>
        <dbReference type="Proteomes" id="UP000799772"/>
    </source>
</evidence>
<gene>
    <name evidence="5" type="ORF">NA57DRAFT_80610</name>
</gene>
<dbReference type="InterPro" id="IPR051164">
    <property type="entry name" value="NmrA-like_oxidored"/>
</dbReference>
<evidence type="ECO:0000256" key="2">
    <source>
        <dbReference type="ARBA" id="ARBA00022857"/>
    </source>
</evidence>
<dbReference type="Pfam" id="PF05368">
    <property type="entry name" value="NmrA"/>
    <property type="match status" value="1"/>
</dbReference>
<organism evidence="5 6">
    <name type="scientific">Rhizodiscina lignyota</name>
    <dbReference type="NCBI Taxonomy" id="1504668"/>
    <lineage>
        <taxon>Eukaryota</taxon>
        <taxon>Fungi</taxon>
        <taxon>Dikarya</taxon>
        <taxon>Ascomycota</taxon>
        <taxon>Pezizomycotina</taxon>
        <taxon>Dothideomycetes</taxon>
        <taxon>Pleosporomycetidae</taxon>
        <taxon>Aulographales</taxon>
        <taxon>Rhizodiscinaceae</taxon>
        <taxon>Rhizodiscina</taxon>
    </lineage>
</organism>
<protein>
    <submittedName>
        <fullName evidence="5">NAD(P)-binding protein</fullName>
    </submittedName>
</protein>
<keyword evidence="3" id="KW-0560">Oxidoreductase</keyword>
<comment type="similarity">
    <text evidence="1">Belongs to the NmrA-type oxidoreductase family.</text>
</comment>
<dbReference type="GO" id="GO:0005634">
    <property type="term" value="C:nucleus"/>
    <property type="evidence" value="ECO:0007669"/>
    <property type="project" value="TreeGrafter"/>
</dbReference>
<comment type="caution">
    <text evidence="5">The sequence shown here is derived from an EMBL/GenBank/DDBJ whole genome shotgun (WGS) entry which is preliminary data.</text>
</comment>
<dbReference type="PANTHER" id="PTHR42748">
    <property type="entry name" value="NITROGEN METABOLITE REPRESSION PROTEIN NMRA FAMILY MEMBER"/>
    <property type="match status" value="1"/>
</dbReference>
<dbReference type="EMBL" id="ML978135">
    <property type="protein sequence ID" value="KAF2094195.1"/>
    <property type="molecule type" value="Genomic_DNA"/>
</dbReference>
<keyword evidence="2" id="KW-0521">NADP</keyword>
<dbReference type="Gene3D" id="3.40.50.720">
    <property type="entry name" value="NAD(P)-binding Rossmann-like Domain"/>
    <property type="match status" value="1"/>
</dbReference>
<dbReference type="Gene3D" id="3.90.25.10">
    <property type="entry name" value="UDP-galactose 4-epimerase, domain 1"/>
    <property type="match status" value="1"/>
</dbReference>
<keyword evidence="6" id="KW-1185">Reference proteome</keyword>
<accession>A0A9P4M261</accession>
<dbReference type="AlphaFoldDB" id="A0A9P4M261"/>
<dbReference type="OrthoDB" id="419598at2759"/>
<evidence type="ECO:0000256" key="1">
    <source>
        <dbReference type="ARBA" id="ARBA00006328"/>
    </source>
</evidence>
<evidence type="ECO:0000313" key="5">
    <source>
        <dbReference type="EMBL" id="KAF2094195.1"/>
    </source>
</evidence>